<keyword evidence="7" id="KW-1185">Reference proteome</keyword>
<dbReference type="PANTHER" id="PTHR12109">
    <property type="entry name" value="RING FINGER PROTEIN 141-RELATED"/>
    <property type="match status" value="1"/>
</dbReference>
<proteinExistence type="predicted"/>
<evidence type="ECO:0000256" key="1">
    <source>
        <dbReference type="ARBA" id="ARBA00022771"/>
    </source>
</evidence>
<dbReference type="SMART" id="SM00184">
    <property type="entry name" value="RING"/>
    <property type="match status" value="1"/>
</dbReference>
<dbReference type="PROSITE" id="PS50089">
    <property type="entry name" value="ZF_RING_2"/>
    <property type="match status" value="1"/>
</dbReference>
<protein>
    <recommendedName>
        <fullName evidence="5">RING-type domain-containing protein</fullName>
    </recommendedName>
</protein>
<accession>A0AAV5T274</accession>
<dbReference type="Gene3D" id="3.30.40.10">
    <property type="entry name" value="Zinc/RING finger domain, C3HC4 (zinc finger)"/>
    <property type="match status" value="1"/>
</dbReference>
<dbReference type="EMBL" id="BTSX01000003">
    <property type="protein sequence ID" value="GMS87689.1"/>
    <property type="molecule type" value="Genomic_DNA"/>
</dbReference>
<dbReference type="InterPro" id="IPR013083">
    <property type="entry name" value="Znf_RING/FYVE/PHD"/>
</dbReference>
<reference evidence="6" key="1">
    <citation type="submission" date="2023-10" db="EMBL/GenBank/DDBJ databases">
        <title>Genome assembly of Pristionchus species.</title>
        <authorList>
            <person name="Yoshida K."/>
            <person name="Sommer R.J."/>
        </authorList>
    </citation>
    <scope>NUCLEOTIDE SEQUENCE</scope>
    <source>
        <strain evidence="6">RS0144</strain>
    </source>
</reference>
<gene>
    <name evidence="6" type="ORF">PENTCL1PPCAC_9864</name>
</gene>
<feature type="compositionally biased region" description="Basic residues" evidence="4">
    <location>
        <begin position="1"/>
        <end position="12"/>
    </location>
</feature>
<organism evidence="6 7">
    <name type="scientific">Pristionchus entomophagus</name>
    <dbReference type="NCBI Taxonomy" id="358040"/>
    <lineage>
        <taxon>Eukaryota</taxon>
        <taxon>Metazoa</taxon>
        <taxon>Ecdysozoa</taxon>
        <taxon>Nematoda</taxon>
        <taxon>Chromadorea</taxon>
        <taxon>Rhabditida</taxon>
        <taxon>Rhabditina</taxon>
        <taxon>Diplogasteromorpha</taxon>
        <taxon>Diplogasteroidea</taxon>
        <taxon>Neodiplogasteridae</taxon>
        <taxon>Pristionchus</taxon>
    </lineage>
</organism>
<keyword evidence="1 3" id="KW-0479">Metal-binding</keyword>
<feature type="region of interest" description="Disordered" evidence="4">
    <location>
        <begin position="1"/>
        <end position="43"/>
    </location>
</feature>
<dbReference type="Proteomes" id="UP001432027">
    <property type="component" value="Unassembled WGS sequence"/>
</dbReference>
<feature type="domain" description="RING-type" evidence="5">
    <location>
        <begin position="48"/>
        <end position="94"/>
    </location>
</feature>
<dbReference type="Pfam" id="PF13639">
    <property type="entry name" value="zf-RING_2"/>
    <property type="match status" value="1"/>
</dbReference>
<dbReference type="AlphaFoldDB" id="A0AAV5T274"/>
<sequence length="850" mass="93576">MPARTLRPRKCKNSIARAVPAREKKMRQPVPNADKAHSPTPAQGEQLCSICLDVLSSKRSLSFKPCTHSFHRTCAITWLESRHNRSDHNCPNCRQHVEQLRSYNRPTQNMHIAFGNGQPSCKFVLQIMKDLREKRLECVVKWLKAKNRTDLATVHAQRRTAEARDESSEYLGDINDEIRKLNDRGEMYDKVMGYYRRSHAEATDYIRRRMRNGDEFPNYEADTFDELFPYVGDTDGELEVFREAIDKFDQDTGPPKWHSLVVADLARRVAIRRVLNPYSPIPGITISDARLKRTGGYRADFVRHLCGHRVRAAALNNNAHHADNDVRYLGVMVNGEIIGGDDFSSEEGEDVSDDSEDENDVTEVRNEAAPRMQIAGPPRRLRPVDAQLPVYHLNPHRPIARLPAIRVSTETDVEMLSDSDNDGMGFVAQQPPPSAGRIAPLRVHQFDLTTRYARFLADQSRAQTRPVAARVPISSSTAAIDQNASNSTMSTMEAVTSDDRNYVHFERRPEQSWSGDASDIHTLHDWNGDNIAALPLALSEVITEGDRVAEINLATRYSEYLANHARNEARRLDHARASISSSTTVVSGRIASLPHGQNDLATQYARFLLDQARVQTRAIAARDPSSSSSSATDQERISAFLNGYSDMTRLLANNPALAQAGSIAARAVSSSSTGATDQTTDIRRDRHAIEASSIASAIAAVAARRDVQQQPISFGTATHDQLNNRNVAAPGTLDIQSMRFAVMLAQQLNAIPTATAIADSTGGIEPHHVPSSLGRALPSGWSAGSAASNIPPPYASAFQQVDQYSRMPTGGGAPRNHMMETIMSLPTDAPAAGAAAGAAFVGHHSGSQWM</sequence>
<keyword evidence="2" id="KW-0862">Zinc</keyword>
<evidence type="ECO:0000313" key="7">
    <source>
        <dbReference type="Proteomes" id="UP001432027"/>
    </source>
</evidence>
<dbReference type="InterPro" id="IPR047126">
    <property type="entry name" value="RNF141-like"/>
</dbReference>
<comment type="caution">
    <text evidence="6">The sequence shown here is derived from an EMBL/GenBank/DDBJ whole genome shotgun (WGS) entry which is preliminary data.</text>
</comment>
<evidence type="ECO:0000256" key="3">
    <source>
        <dbReference type="PROSITE-ProRule" id="PRU00175"/>
    </source>
</evidence>
<evidence type="ECO:0000313" key="6">
    <source>
        <dbReference type="EMBL" id="GMS87689.1"/>
    </source>
</evidence>
<feature type="region of interest" description="Disordered" evidence="4">
    <location>
        <begin position="340"/>
        <end position="364"/>
    </location>
</feature>
<evidence type="ECO:0000256" key="4">
    <source>
        <dbReference type="SAM" id="MobiDB-lite"/>
    </source>
</evidence>
<evidence type="ECO:0000256" key="2">
    <source>
        <dbReference type="ARBA" id="ARBA00022833"/>
    </source>
</evidence>
<keyword evidence="1 3" id="KW-0863">Zinc-finger</keyword>
<dbReference type="SUPFAM" id="SSF57850">
    <property type="entry name" value="RING/U-box"/>
    <property type="match status" value="1"/>
</dbReference>
<evidence type="ECO:0000259" key="5">
    <source>
        <dbReference type="PROSITE" id="PS50089"/>
    </source>
</evidence>
<dbReference type="GO" id="GO:0008270">
    <property type="term" value="F:zinc ion binding"/>
    <property type="evidence" value="ECO:0007669"/>
    <property type="project" value="UniProtKB-KW"/>
</dbReference>
<dbReference type="InterPro" id="IPR001841">
    <property type="entry name" value="Znf_RING"/>
</dbReference>
<feature type="compositionally biased region" description="Acidic residues" evidence="4">
    <location>
        <begin position="343"/>
        <end position="361"/>
    </location>
</feature>
<dbReference type="CDD" id="cd16448">
    <property type="entry name" value="RING-H2"/>
    <property type="match status" value="1"/>
</dbReference>
<name>A0AAV5T274_9BILA</name>
<dbReference type="PANTHER" id="PTHR12109:SF5">
    <property type="entry name" value="RING-TYPE DOMAIN-CONTAINING PROTEIN"/>
    <property type="match status" value="1"/>
</dbReference>